<keyword evidence="14" id="KW-1185">Reference proteome</keyword>
<organism evidence="13 14">
    <name type="scientific">Callorhinchus milii</name>
    <name type="common">Ghost shark</name>
    <dbReference type="NCBI Taxonomy" id="7868"/>
    <lineage>
        <taxon>Eukaryota</taxon>
        <taxon>Metazoa</taxon>
        <taxon>Chordata</taxon>
        <taxon>Craniata</taxon>
        <taxon>Vertebrata</taxon>
        <taxon>Chondrichthyes</taxon>
        <taxon>Holocephali</taxon>
        <taxon>Chimaeriformes</taxon>
        <taxon>Callorhinchidae</taxon>
        <taxon>Callorhinchus</taxon>
    </lineage>
</organism>
<evidence type="ECO:0000256" key="8">
    <source>
        <dbReference type="ARBA" id="ARBA00023207"/>
    </source>
</evidence>
<evidence type="ECO:0000256" key="3">
    <source>
        <dbReference type="ARBA" id="ARBA00022692"/>
    </source>
</evidence>
<dbReference type="FunCoup" id="A0A4W3JGU2">
    <property type="interactions" value="43"/>
</dbReference>
<dbReference type="GeneTree" id="ENSGT00940000161171"/>
<feature type="region of interest" description="Disordered" evidence="9">
    <location>
        <begin position="309"/>
        <end position="331"/>
    </location>
</feature>
<dbReference type="InParanoid" id="A0A4W3JGU2"/>
<evidence type="ECO:0000313" key="13">
    <source>
        <dbReference type="Ensembl" id="ENSCMIP00000037218.1"/>
    </source>
</evidence>
<dbReference type="AlphaFoldDB" id="A0A4W3JGU2"/>
<accession>A0A4W3JGU2</accession>
<evidence type="ECO:0000256" key="9">
    <source>
        <dbReference type="SAM" id="MobiDB-lite"/>
    </source>
</evidence>
<evidence type="ECO:0000313" key="14">
    <source>
        <dbReference type="Proteomes" id="UP000314986"/>
    </source>
</evidence>
<dbReference type="PANTHER" id="PTHR10915:SF1">
    <property type="entry name" value="SYNDECAN"/>
    <property type="match status" value="1"/>
</dbReference>
<dbReference type="GO" id="GO:0016477">
    <property type="term" value="P:cell migration"/>
    <property type="evidence" value="ECO:0007669"/>
    <property type="project" value="TreeGrafter"/>
</dbReference>
<evidence type="ECO:0000256" key="4">
    <source>
        <dbReference type="ARBA" id="ARBA00022974"/>
    </source>
</evidence>
<feature type="chain" id="PRO_5021264818" description="Neurexin/syndecan/glycophorin C domain-containing protein" evidence="11">
    <location>
        <begin position="30"/>
        <end position="331"/>
    </location>
</feature>
<comment type="similarity">
    <text evidence="2">Belongs to the syndecan proteoglycan family.</text>
</comment>
<dbReference type="InterPro" id="IPR001050">
    <property type="entry name" value="Syndecan"/>
</dbReference>
<proteinExistence type="inferred from homology"/>
<keyword evidence="5 10" id="KW-1133">Transmembrane helix</keyword>
<keyword evidence="3 10" id="KW-0812">Transmembrane</keyword>
<keyword evidence="7" id="KW-0325">Glycoprotein</keyword>
<evidence type="ECO:0000256" key="2">
    <source>
        <dbReference type="ARBA" id="ARBA00005343"/>
    </source>
</evidence>
<evidence type="ECO:0000256" key="5">
    <source>
        <dbReference type="ARBA" id="ARBA00022989"/>
    </source>
</evidence>
<name>A0A4W3JGU2_CALMI</name>
<feature type="domain" description="Neurexin/syndecan/glycophorin C" evidence="12">
    <location>
        <begin position="297"/>
        <end position="315"/>
    </location>
</feature>
<evidence type="ECO:0000256" key="6">
    <source>
        <dbReference type="ARBA" id="ARBA00023136"/>
    </source>
</evidence>
<reference evidence="14" key="1">
    <citation type="journal article" date="2006" name="Science">
        <title>Ancient noncoding elements conserved in the human genome.</title>
        <authorList>
            <person name="Venkatesh B."/>
            <person name="Kirkness E.F."/>
            <person name="Loh Y.H."/>
            <person name="Halpern A.L."/>
            <person name="Lee A.P."/>
            <person name="Johnson J."/>
            <person name="Dandona N."/>
            <person name="Viswanathan L.D."/>
            <person name="Tay A."/>
            <person name="Venter J.C."/>
            <person name="Strausberg R.L."/>
            <person name="Brenner S."/>
        </authorList>
    </citation>
    <scope>NUCLEOTIDE SEQUENCE [LARGE SCALE GENOMIC DNA]</scope>
</reference>
<dbReference type="Pfam" id="PF01034">
    <property type="entry name" value="Syndecan"/>
    <property type="match status" value="1"/>
</dbReference>
<protein>
    <recommendedName>
        <fullName evidence="12">Neurexin/syndecan/glycophorin C domain-containing protein</fullName>
    </recommendedName>
</protein>
<keyword evidence="8" id="KW-0357">Heparan sulfate</keyword>
<evidence type="ECO:0000256" key="7">
    <source>
        <dbReference type="ARBA" id="ARBA00023180"/>
    </source>
</evidence>
<feature type="signal peptide" evidence="11">
    <location>
        <begin position="1"/>
        <end position="29"/>
    </location>
</feature>
<keyword evidence="6 10" id="KW-0472">Membrane</keyword>
<dbReference type="InterPro" id="IPR003585">
    <property type="entry name" value="Neurexin-like"/>
</dbReference>
<evidence type="ECO:0000256" key="11">
    <source>
        <dbReference type="SAM" id="SignalP"/>
    </source>
</evidence>
<reference evidence="14" key="3">
    <citation type="journal article" date="2014" name="Nature">
        <title>Elephant shark genome provides unique insights into gnathostome evolution.</title>
        <authorList>
            <consortium name="International Elephant Shark Genome Sequencing Consortium"/>
            <person name="Venkatesh B."/>
            <person name="Lee A.P."/>
            <person name="Ravi V."/>
            <person name="Maurya A.K."/>
            <person name="Lian M.M."/>
            <person name="Swann J.B."/>
            <person name="Ohta Y."/>
            <person name="Flajnik M.F."/>
            <person name="Sutoh Y."/>
            <person name="Kasahara M."/>
            <person name="Hoon S."/>
            <person name="Gangu V."/>
            <person name="Roy S.W."/>
            <person name="Irimia M."/>
            <person name="Korzh V."/>
            <person name="Kondrychyn I."/>
            <person name="Lim Z.W."/>
            <person name="Tay B.H."/>
            <person name="Tohari S."/>
            <person name="Kong K.W."/>
            <person name="Ho S."/>
            <person name="Lorente-Galdos B."/>
            <person name="Quilez J."/>
            <person name="Marques-Bonet T."/>
            <person name="Raney B.J."/>
            <person name="Ingham P.W."/>
            <person name="Tay A."/>
            <person name="Hillier L.W."/>
            <person name="Minx P."/>
            <person name="Boehm T."/>
            <person name="Wilson R.K."/>
            <person name="Brenner S."/>
            <person name="Warren W.C."/>
        </authorList>
    </citation>
    <scope>NUCLEOTIDE SEQUENCE [LARGE SCALE GENOMIC DNA]</scope>
</reference>
<evidence type="ECO:0000256" key="10">
    <source>
        <dbReference type="SAM" id="Phobius"/>
    </source>
</evidence>
<feature type="transmembrane region" description="Helical" evidence="10">
    <location>
        <begin position="274"/>
        <end position="298"/>
    </location>
</feature>
<evidence type="ECO:0000259" key="12">
    <source>
        <dbReference type="SMART" id="SM00294"/>
    </source>
</evidence>
<dbReference type="InterPro" id="IPR027789">
    <property type="entry name" value="Syndecan/Neurexin_dom"/>
</dbReference>
<comment type="subcellular location">
    <subcellularLocation>
        <location evidence="1">Membrane</location>
        <topology evidence="1">Single-pass type I membrane protein</topology>
    </subcellularLocation>
</comment>
<dbReference type="SMART" id="SM00294">
    <property type="entry name" value="4.1m"/>
    <property type="match status" value="1"/>
</dbReference>
<dbReference type="STRING" id="7868.ENSCMIP00000037218"/>
<keyword evidence="11" id="KW-0732">Signal</keyword>
<gene>
    <name evidence="13" type="primary">LOC103187478</name>
</gene>
<dbReference type="PANTHER" id="PTHR10915">
    <property type="entry name" value="SYNDECAN"/>
    <property type="match status" value="1"/>
</dbReference>
<reference evidence="13" key="4">
    <citation type="submission" date="2025-08" db="UniProtKB">
        <authorList>
            <consortium name="Ensembl"/>
        </authorList>
    </citation>
    <scope>IDENTIFICATION</scope>
</reference>
<dbReference type="OMA" id="ERYSHEA"/>
<evidence type="ECO:0000256" key="1">
    <source>
        <dbReference type="ARBA" id="ARBA00004479"/>
    </source>
</evidence>
<dbReference type="GO" id="GO:0009986">
    <property type="term" value="C:cell surface"/>
    <property type="evidence" value="ECO:0007669"/>
    <property type="project" value="TreeGrafter"/>
</dbReference>
<reference evidence="14" key="2">
    <citation type="journal article" date="2007" name="PLoS Biol.">
        <title>Survey sequencing and comparative analysis of the elephant shark (Callorhinchus milii) genome.</title>
        <authorList>
            <person name="Venkatesh B."/>
            <person name="Kirkness E.F."/>
            <person name="Loh Y.H."/>
            <person name="Halpern A.L."/>
            <person name="Lee A.P."/>
            <person name="Johnson J."/>
            <person name="Dandona N."/>
            <person name="Viswanathan L.D."/>
            <person name="Tay A."/>
            <person name="Venter J.C."/>
            <person name="Strausberg R.L."/>
            <person name="Brenner S."/>
        </authorList>
    </citation>
    <scope>NUCLEOTIDE SEQUENCE [LARGE SCALE GENOMIC DNA]</scope>
</reference>
<reference evidence="13" key="5">
    <citation type="submission" date="2025-09" db="UniProtKB">
        <authorList>
            <consortium name="Ensembl"/>
        </authorList>
    </citation>
    <scope>IDENTIFICATION</scope>
</reference>
<keyword evidence="4" id="KW-0654">Proteoglycan</keyword>
<dbReference type="GO" id="GO:0016020">
    <property type="term" value="C:membrane"/>
    <property type="evidence" value="ECO:0007669"/>
    <property type="project" value="UniProtKB-SubCell"/>
</dbReference>
<sequence>VMRTQKCAQNFTCILTLLLVITTTKVTEASLYSDMEGSAIDEDTDDIYSGSGSGSGSGDGLIFLPYEKKTSAPVLQVFSSPTPSGLQSTSKVSFTTSSSEVTTEATVVYIKPAPRHNTKPPVEILVTEHTTMLPPSTMLPVIVPDSSEETVTAFAPYVSAILSRASTTAPDHSLTTTSNIGADIAINSRELFSSIVPKTTSVSEVTSVDDNVKGKVDLIEKETGNEIEKNEPEIYFPNERKIVQKQETPVGANSDANKMSEMSNSKSFLERGEIVAAVVAGGAVGLILAVLLVVLLVYRMKKKDEGTYTLEETKQPNGGYQKPVKQEEFYA</sequence>
<dbReference type="Ensembl" id="ENSCMIT00000037759.1">
    <property type="protein sequence ID" value="ENSCMIP00000037218.1"/>
    <property type="gene ID" value="ENSCMIG00000015680.1"/>
</dbReference>
<dbReference type="Proteomes" id="UP000314986">
    <property type="component" value="Unassembled WGS sequence"/>
</dbReference>